<organism evidence="7 8">
    <name type="scientific">Candidatus Raskinella chloraquaticus</name>
    <dbReference type="NCBI Taxonomy" id="1951219"/>
    <lineage>
        <taxon>Bacteria</taxon>
        <taxon>Pseudomonadati</taxon>
        <taxon>Pseudomonadota</taxon>
        <taxon>Alphaproteobacteria</taxon>
        <taxon>Hyphomicrobiales</taxon>
        <taxon>Phreatobacteraceae</taxon>
        <taxon>Candidatus Raskinella</taxon>
    </lineage>
</organism>
<dbReference type="AlphaFoldDB" id="A0A1W9HXD4"/>
<dbReference type="InterPro" id="IPR026575">
    <property type="entry name" value="GpdQ/CpdA-like"/>
</dbReference>
<gene>
    <name evidence="7" type="ORF">A4S15_09605</name>
</gene>
<dbReference type="EMBL" id="LWDL01000016">
    <property type="protein sequence ID" value="OQW52106.1"/>
    <property type="molecule type" value="Genomic_DNA"/>
</dbReference>
<accession>A0A1W9HXD4</accession>
<sequence>MKFIHLTDTHLVQPGKKLYGLDPQARLAAAVDDINANHADAVQVVVTGDLTHWGEPEAYELFRETMSKLNLPYVVLVGNHDRRGPCLAALNAAPRDKNGFVQGTFDHPQARFVFLDTLNEQSHAGQMCDTRLSWLADTLAAMPADRDLCLFMHHPPFAIGIHDMDRISLAENHQFQEVITPVMGRIRHLFFGHLHRPVSGSWLGIPFSTLRGTSHQVWFDMRPDCPHLASHEPPAYGVVLMRAEGMVVHTHDFLDQSPRVPFSKPGQDDRAYQLGPVEAVN</sequence>
<dbReference type="PANTHER" id="PTHR42988">
    <property type="entry name" value="PHOSPHOHYDROLASE"/>
    <property type="match status" value="1"/>
</dbReference>
<keyword evidence="3" id="KW-0408">Iron</keyword>
<dbReference type="SUPFAM" id="SSF56300">
    <property type="entry name" value="Metallo-dependent phosphatases"/>
    <property type="match status" value="1"/>
</dbReference>
<dbReference type="Gene3D" id="3.60.21.10">
    <property type="match status" value="1"/>
</dbReference>
<dbReference type="STRING" id="1827387.A4S15_09605"/>
<keyword evidence="2" id="KW-0378">Hydrolase</keyword>
<dbReference type="InterPro" id="IPR050884">
    <property type="entry name" value="CNP_phosphodiesterase-III"/>
</dbReference>
<proteinExistence type="inferred from homology"/>
<feature type="region of interest" description="Disordered" evidence="5">
    <location>
        <begin position="258"/>
        <end position="281"/>
    </location>
</feature>
<dbReference type="Proteomes" id="UP000192872">
    <property type="component" value="Unassembled WGS sequence"/>
</dbReference>
<evidence type="ECO:0000313" key="8">
    <source>
        <dbReference type="Proteomes" id="UP000192872"/>
    </source>
</evidence>
<comment type="similarity">
    <text evidence="4">Belongs to the cyclic nucleotide phosphodiesterase class-III family.</text>
</comment>
<dbReference type="InterPro" id="IPR004843">
    <property type="entry name" value="Calcineurin-like_PHP"/>
</dbReference>
<reference evidence="7 8" key="1">
    <citation type="journal article" date="2017" name="Water Res.">
        <title>Comammox in drinking water systems.</title>
        <authorList>
            <person name="Wang Y."/>
            <person name="Ma L."/>
            <person name="Mao Y."/>
            <person name="Jiang X."/>
            <person name="Xia Y."/>
            <person name="Yu K."/>
            <person name="Li B."/>
            <person name="Zhang T."/>
        </authorList>
    </citation>
    <scope>NUCLEOTIDE SEQUENCE [LARGE SCALE GENOMIC DNA]</scope>
    <source>
        <strain evidence="7">SG_bin8</strain>
    </source>
</reference>
<evidence type="ECO:0000256" key="1">
    <source>
        <dbReference type="ARBA" id="ARBA00022723"/>
    </source>
</evidence>
<evidence type="ECO:0000256" key="2">
    <source>
        <dbReference type="ARBA" id="ARBA00022801"/>
    </source>
</evidence>
<protein>
    <submittedName>
        <fullName evidence="7">Phosphodiesterase</fullName>
    </submittedName>
</protein>
<dbReference type="InterPro" id="IPR029052">
    <property type="entry name" value="Metallo-depent_PP-like"/>
</dbReference>
<evidence type="ECO:0000259" key="6">
    <source>
        <dbReference type="Pfam" id="PF00149"/>
    </source>
</evidence>
<dbReference type="PANTHER" id="PTHR42988:SF2">
    <property type="entry name" value="CYCLIC NUCLEOTIDE PHOSPHODIESTERASE CBUA0032-RELATED"/>
    <property type="match status" value="1"/>
</dbReference>
<dbReference type="GO" id="GO:0004112">
    <property type="term" value="F:cyclic-nucleotide phosphodiesterase activity"/>
    <property type="evidence" value="ECO:0007669"/>
    <property type="project" value="InterPro"/>
</dbReference>
<keyword evidence="1" id="KW-0479">Metal-binding</keyword>
<evidence type="ECO:0000256" key="4">
    <source>
        <dbReference type="ARBA" id="ARBA00025742"/>
    </source>
</evidence>
<dbReference type="GO" id="GO:0046872">
    <property type="term" value="F:metal ion binding"/>
    <property type="evidence" value="ECO:0007669"/>
    <property type="project" value="UniProtKB-KW"/>
</dbReference>
<evidence type="ECO:0000256" key="5">
    <source>
        <dbReference type="SAM" id="MobiDB-lite"/>
    </source>
</evidence>
<feature type="domain" description="Calcineurin-like phosphoesterase" evidence="6">
    <location>
        <begin position="1"/>
        <end position="197"/>
    </location>
</feature>
<dbReference type="CDD" id="cd07402">
    <property type="entry name" value="MPP_GpdQ"/>
    <property type="match status" value="1"/>
</dbReference>
<evidence type="ECO:0000256" key="3">
    <source>
        <dbReference type="ARBA" id="ARBA00023004"/>
    </source>
</evidence>
<comment type="caution">
    <text evidence="7">The sequence shown here is derived from an EMBL/GenBank/DDBJ whole genome shotgun (WGS) entry which is preliminary data.</text>
</comment>
<dbReference type="Pfam" id="PF00149">
    <property type="entry name" value="Metallophos"/>
    <property type="match status" value="1"/>
</dbReference>
<evidence type="ECO:0000313" key="7">
    <source>
        <dbReference type="EMBL" id="OQW52106.1"/>
    </source>
</evidence>
<dbReference type="RefSeq" id="WP_376799723.1">
    <property type="nucleotide sequence ID" value="NZ_DBNB01000033.1"/>
</dbReference>
<name>A0A1W9HXD4_9HYPH</name>